<name>A0A6C2YKN4_9BACT</name>
<organism evidence="1">
    <name type="scientific">Tuwongella immobilis</name>
    <dbReference type="NCBI Taxonomy" id="692036"/>
    <lineage>
        <taxon>Bacteria</taxon>
        <taxon>Pseudomonadati</taxon>
        <taxon>Planctomycetota</taxon>
        <taxon>Planctomycetia</taxon>
        <taxon>Gemmatales</taxon>
        <taxon>Gemmataceae</taxon>
        <taxon>Tuwongella</taxon>
    </lineage>
</organism>
<proteinExistence type="predicted"/>
<dbReference type="Proteomes" id="UP000464378">
    <property type="component" value="Chromosome"/>
</dbReference>
<dbReference type="AlphaFoldDB" id="A0A6C2YKN4"/>
<sequence length="82" mass="9369">MMPISKIPTEIPIVRIGKFGEFGEPGRAAARADSPGCRFFLLMTSEKKDEFRQFRILAAIHHPIIQRNPQGHKRGPHAFLRF</sequence>
<dbReference type="KEGG" id="tim:GMBLW1_24880"/>
<protein>
    <submittedName>
        <fullName evidence="1">Uncharacterized protein</fullName>
    </submittedName>
</protein>
<dbReference type="EMBL" id="LR586016">
    <property type="protein sequence ID" value="VIP01472.1"/>
    <property type="molecule type" value="Genomic_DNA"/>
</dbReference>
<dbReference type="EMBL" id="LR593887">
    <property type="protein sequence ID" value="VTR98508.1"/>
    <property type="molecule type" value="Genomic_DNA"/>
</dbReference>
<evidence type="ECO:0000313" key="1">
    <source>
        <dbReference type="EMBL" id="VIP01472.1"/>
    </source>
</evidence>
<accession>A0A6C2YKN4</accession>
<gene>
    <name evidence="1" type="ORF">GMBLW1_24880</name>
</gene>
<keyword evidence="2" id="KW-1185">Reference proteome</keyword>
<evidence type="ECO:0000313" key="2">
    <source>
        <dbReference type="Proteomes" id="UP000464378"/>
    </source>
</evidence>
<reference evidence="1" key="1">
    <citation type="submission" date="2019-04" db="EMBL/GenBank/DDBJ databases">
        <authorList>
            <consortium name="Science for Life Laboratories"/>
        </authorList>
    </citation>
    <scope>NUCLEOTIDE SEQUENCE</scope>
    <source>
        <strain evidence="1">MBLW1</strain>
    </source>
</reference>
<dbReference type="InParanoid" id="A0A6C2YKN4"/>